<sequence>MRRTSTTTLLVTIGVGAVVALSGCTGGDAAPDRSPSATRTPTDDATPTGATTATPAVEPESGPTPSSTSVPAATVGSIPSTCSDLVTAGRWPQFESMPLNDPGVVGDPPDLPTTEFTPALQQGGARLYCVWRDPRADVTNLVIDVATVDPSKAAAAMRSLSGFDCADEADGYRCQRVTQNPQYPVTDGRTLFTRGDVAIRITQSNIPTQGLLDDVRAHVFG</sequence>
<feature type="compositionally biased region" description="Low complexity" evidence="1">
    <location>
        <begin position="63"/>
        <end position="75"/>
    </location>
</feature>
<dbReference type="PROSITE" id="PS51257">
    <property type="entry name" value="PROKAR_LIPOPROTEIN"/>
    <property type="match status" value="1"/>
</dbReference>
<keyword evidence="3" id="KW-1185">Reference proteome</keyword>
<dbReference type="Proteomes" id="UP001235720">
    <property type="component" value="Unassembled WGS sequence"/>
</dbReference>
<evidence type="ECO:0008006" key="4">
    <source>
        <dbReference type="Google" id="ProtNLM"/>
    </source>
</evidence>
<protein>
    <recommendedName>
        <fullName evidence="4">DUF3558 domain-containing protein</fullName>
    </recommendedName>
</protein>
<evidence type="ECO:0000313" key="3">
    <source>
        <dbReference type="Proteomes" id="UP001235720"/>
    </source>
</evidence>
<gene>
    <name evidence="2" type="ORF">QUG98_06945</name>
</gene>
<name>A0ABT7TF23_9MICO</name>
<comment type="caution">
    <text evidence="2">The sequence shown here is derived from an EMBL/GenBank/DDBJ whole genome shotgun (WGS) entry which is preliminary data.</text>
</comment>
<evidence type="ECO:0000313" key="2">
    <source>
        <dbReference type="EMBL" id="MDM7888186.1"/>
    </source>
</evidence>
<evidence type="ECO:0000256" key="1">
    <source>
        <dbReference type="SAM" id="MobiDB-lite"/>
    </source>
</evidence>
<reference evidence="2 3" key="1">
    <citation type="submission" date="2023-06" db="EMBL/GenBank/DDBJ databases">
        <authorList>
            <person name="Feng G."/>
            <person name="Li J."/>
            <person name="Zhu H."/>
        </authorList>
    </citation>
    <scope>NUCLEOTIDE SEQUENCE [LARGE SCALE GENOMIC DNA]</scope>
    <source>
        <strain evidence="2 3">RHCJP20</strain>
    </source>
</reference>
<accession>A0ABT7TF23</accession>
<feature type="region of interest" description="Disordered" evidence="1">
    <location>
        <begin position="23"/>
        <end position="75"/>
    </location>
</feature>
<dbReference type="RefSeq" id="WP_289469865.1">
    <property type="nucleotide sequence ID" value="NZ_JAUCMM010000003.1"/>
</dbReference>
<proteinExistence type="predicted"/>
<organism evidence="2 3">
    <name type="scientific">Curtobacterium subtropicum</name>
    <dbReference type="NCBI Taxonomy" id="3055138"/>
    <lineage>
        <taxon>Bacteria</taxon>
        <taxon>Bacillati</taxon>
        <taxon>Actinomycetota</taxon>
        <taxon>Actinomycetes</taxon>
        <taxon>Micrococcales</taxon>
        <taxon>Microbacteriaceae</taxon>
        <taxon>Curtobacterium</taxon>
    </lineage>
</organism>
<dbReference type="EMBL" id="JAUCMM010000003">
    <property type="protein sequence ID" value="MDM7888186.1"/>
    <property type="molecule type" value="Genomic_DNA"/>
</dbReference>
<feature type="compositionally biased region" description="Low complexity" evidence="1">
    <location>
        <begin position="37"/>
        <end position="56"/>
    </location>
</feature>